<evidence type="ECO:0000256" key="2">
    <source>
        <dbReference type="ARBA" id="ARBA00007647"/>
    </source>
</evidence>
<dbReference type="Pfam" id="PF00169">
    <property type="entry name" value="PH"/>
    <property type="match status" value="1"/>
</dbReference>
<evidence type="ECO:0000256" key="1">
    <source>
        <dbReference type="ARBA" id="ARBA00004167"/>
    </source>
</evidence>
<sequence length="462" mass="53475">MIYIDSAYPATDSIIETEQRTNQMNNLLRIISDLQVSCSYDYLQTLPHVQKYLMSVRYIEELQKFVEDDNYTLSLRIEPGNSSPRLVSSKEDLGGSRESSFSDELSSTVESASGAASSYECSSLSSITIEGPLRRKTVMKEGKKPTLSSWKRYWIVLSGSTLIYFGSKALRANERRHYKSRPCKKISLTGWIVVLPDDPEHPNIFQLNDPDKGNVYKFQTGSRFSAIIWHKHLAEACSCPEAKRTHVIPVFSKMAFNKSMELYKLLGVQHVVIYNTSCGPDLEKLLQHYKREGILEIVPWPIDQFLNPSPGWNFTVHGGDLHYYGQLVTLNECIYRHMYQTEYIFLNDIDEIVMPYKYTNLQLLMEDLQSNNKDVGVFRIENHIFPKTKFEDNHRFRRPEWGNIPGINIMEHIYREPDRKNIYNPTKMIINPRMVMQTSVHSTLKHSGNVYLVPFDVCRLVT</sequence>
<dbReference type="AlphaFoldDB" id="A0AAD8YTF5"/>
<dbReference type="Gene3D" id="2.30.29.30">
    <property type="entry name" value="Pleckstrin-homology domain (PH domain)/Phosphotyrosine-binding domain (PTB)"/>
    <property type="match status" value="1"/>
</dbReference>
<dbReference type="GO" id="GO:0005737">
    <property type="term" value="C:cytoplasm"/>
    <property type="evidence" value="ECO:0007669"/>
    <property type="project" value="TreeGrafter"/>
</dbReference>
<dbReference type="GO" id="GO:0016757">
    <property type="term" value="F:glycosyltransferase activity"/>
    <property type="evidence" value="ECO:0007669"/>
    <property type="project" value="UniProtKB-UniRule"/>
</dbReference>
<comment type="similarity">
    <text evidence="2 8">Belongs to the glycosyltransferase 92 family.</text>
</comment>
<reference evidence="11" key="1">
    <citation type="submission" date="2023-03" db="EMBL/GenBank/DDBJ databases">
        <title>Electrophorus voltai genome.</title>
        <authorList>
            <person name="Bian C."/>
        </authorList>
    </citation>
    <scope>NUCLEOTIDE SEQUENCE</scope>
    <source>
        <strain evidence="11">CB-2022</strain>
        <tissue evidence="11">Muscle</tissue>
    </source>
</reference>
<name>A0AAD8YTF5_9TELE</name>
<evidence type="ECO:0000313" key="11">
    <source>
        <dbReference type="EMBL" id="KAK1786577.1"/>
    </source>
</evidence>
<feature type="region of interest" description="Disordered" evidence="9">
    <location>
        <begin position="83"/>
        <end position="104"/>
    </location>
</feature>
<dbReference type="PANTHER" id="PTHR21461:SF45">
    <property type="entry name" value="GLYCOSYLTRANSFERASE FAMILY 92 PROTEIN"/>
    <property type="match status" value="1"/>
</dbReference>
<evidence type="ECO:0000256" key="3">
    <source>
        <dbReference type="ARBA" id="ARBA00022676"/>
    </source>
</evidence>
<keyword evidence="3 8" id="KW-0328">Glycosyltransferase</keyword>
<protein>
    <recommendedName>
        <fullName evidence="8">Glycosyltransferase family 92 protein</fullName>
        <ecNumber evidence="8">2.4.1.-</ecNumber>
    </recommendedName>
</protein>
<dbReference type="EC" id="2.4.1.-" evidence="8"/>
<evidence type="ECO:0000256" key="4">
    <source>
        <dbReference type="ARBA" id="ARBA00022679"/>
    </source>
</evidence>
<dbReference type="Proteomes" id="UP001239994">
    <property type="component" value="Unassembled WGS sequence"/>
</dbReference>
<dbReference type="GO" id="GO:0005085">
    <property type="term" value="F:guanyl-nucleotide exchange factor activity"/>
    <property type="evidence" value="ECO:0007669"/>
    <property type="project" value="InterPro"/>
</dbReference>
<dbReference type="PANTHER" id="PTHR21461">
    <property type="entry name" value="GLYCOSYLTRANSFERASE FAMILY 92 PROTEIN"/>
    <property type="match status" value="1"/>
</dbReference>
<comment type="caution">
    <text evidence="11">The sequence shown here is derived from an EMBL/GenBank/DDBJ whole genome shotgun (WGS) entry which is preliminary data.</text>
</comment>
<comment type="subcellular location">
    <subcellularLocation>
        <location evidence="1">Membrane</location>
        <topology evidence="1">Single-pass membrane protein</topology>
    </subcellularLocation>
</comment>
<dbReference type="GO" id="GO:0007264">
    <property type="term" value="P:small GTPase-mediated signal transduction"/>
    <property type="evidence" value="ECO:0007669"/>
    <property type="project" value="InterPro"/>
</dbReference>
<keyword evidence="5" id="KW-0812">Transmembrane</keyword>
<dbReference type="SMART" id="SM00233">
    <property type="entry name" value="PH"/>
    <property type="match status" value="1"/>
</dbReference>
<accession>A0AAD8YTF5</accession>
<evidence type="ECO:0000313" key="12">
    <source>
        <dbReference type="Proteomes" id="UP001239994"/>
    </source>
</evidence>
<dbReference type="InterPro" id="IPR023578">
    <property type="entry name" value="Ras_GEF_dom_sf"/>
</dbReference>
<keyword evidence="7" id="KW-0472">Membrane</keyword>
<dbReference type="InterPro" id="IPR011993">
    <property type="entry name" value="PH-like_dom_sf"/>
</dbReference>
<dbReference type="PROSITE" id="PS50003">
    <property type="entry name" value="PH_DOMAIN"/>
    <property type="match status" value="1"/>
</dbReference>
<dbReference type="EMBL" id="JAROKS010000024">
    <property type="protein sequence ID" value="KAK1786577.1"/>
    <property type="molecule type" value="Genomic_DNA"/>
</dbReference>
<evidence type="ECO:0000256" key="7">
    <source>
        <dbReference type="ARBA" id="ARBA00023136"/>
    </source>
</evidence>
<dbReference type="InterPro" id="IPR001849">
    <property type="entry name" value="PH_domain"/>
</dbReference>
<organism evidence="11 12">
    <name type="scientific">Electrophorus voltai</name>
    <dbReference type="NCBI Taxonomy" id="2609070"/>
    <lineage>
        <taxon>Eukaryota</taxon>
        <taxon>Metazoa</taxon>
        <taxon>Chordata</taxon>
        <taxon>Craniata</taxon>
        <taxon>Vertebrata</taxon>
        <taxon>Euteleostomi</taxon>
        <taxon>Actinopterygii</taxon>
        <taxon>Neopterygii</taxon>
        <taxon>Teleostei</taxon>
        <taxon>Ostariophysi</taxon>
        <taxon>Gymnotiformes</taxon>
        <taxon>Gymnotoidei</taxon>
        <taxon>Gymnotidae</taxon>
        <taxon>Electrophorus</taxon>
    </lineage>
</organism>
<gene>
    <name evidence="11" type="ORF">P4O66_003024</name>
</gene>
<dbReference type="InterPro" id="IPR008166">
    <property type="entry name" value="Glyco_transf_92"/>
</dbReference>
<evidence type="ECO:0000259" key="10">
    <source>
        <dbReference type="PROSITE" id="PS50003"/>
    </source>
</evidence>
<keyword evidence="4 8" id="KW-0808">Transferase</keyword>
<keyword evidence="12" id="KW-1185">Reference proteome</keyword>
<dbReference type="CDD" id="cd13310">
    <property type="entry name" value="PH_RalGPS1_2"/>
    <property type="match status" value="1"/>
</dbReference>
<dbReference type="Gene3D" id="1.10.840.10">
    <property type="entry name" value="Ras guanine-nucleotide exchange factors catalytic domain"/>
    <property type="match status" value="1"/>
</dbReference>
<evidence type="ECO:0000256" key="9">
    <source>
        <dbReference type="SAM" id="MobiDB-lite"/>
    </source>
</evidence>
<dbReference type="SUPFAM" id="SSF48366">
    <property type="entry name" value="Ras GEF"/>
    <property type="match status" value="1"/>
</dbReference>
<proteinExistence type="inferred from homology"/>
<dbReference type="SUPFAM" id="SSF50729">
    <property type="entry name" value="PH domain-like"/>
    <property type="match status" value="1"/>
</dbReference>
<keyword evidence="6" id="KW-1133">Transmembrane helix</keyword>
<dbReference type="InterPro" id="IPR036964">
    <property type="entry name" value="RASGEF_cat_dom_sf"/>
</dbReference>
<evidence type="ECO:0000256" key="5">
    <source>
        <dbReference type="ARBA" id="ARBA00022692"/>
    </source>
</evidence>
<dbReference type="Pfam" id="PF01697">
    <property type="entry name" value="Glyco_transf_92"/>
    <property type="match status" value="1"/>
</dbReference>
<dbReference type="GO" id="GO:0016020">
    <property type="term" value="C:membrane"/>
    <property type="evidence" value="ECO:0007669"/>
    <property type="project" value="UniProtKB-SubCell"/>
</dbReference>
<evidence type="ECO:0000256" key="8">
    <source>
        <dbReference type="RuleBase" id="RU366017"/>
    </source>
</evidence>
<feature type="domain" description="PH" evidence="10">
    <location>
        <begin position="126"/>
        <end position="238"/>
    </location>
</feature>
<evidence type="ECO:0000256" key="6">
    <source>
        <dbReference type="ARBA" id="ARBA00022989"/>
    </source>
</evidence>